<dbReference type="PROSITE" id="PS51755">
    <property type="entry name" value="OMPR_PHOB"/>
    <property type="match status" value="1"/>
</dbReference>
<dbReference type="CDD" id="cd00383">
    <property type="entry name" value="trans_reg_C"/>
    <property type="match status" value="1"/>
</dbReference>
<organism evidence="6 7">
    <name type="scientific">Enterococcus rivorum</name>
    <dbReference type="NCBI Taxonomy" id="762845"/>
    <lineage>
        <taxon>Bacteria</taxon>
        <taxon>Bacillati</taxon>
        <taxon>Bacillota</taxon>
        <taxon>Bacilli</taxon>
        <taxon>Lactobacillales</taxon>
        <taxon>Enterococcaceae</taxon>
        <taxon>Enterococcus</taxon>
    </lineage>
</organism>
<sequence length="228" mass="26517">MFKIGLLDNYNKNDLDTKQTFDTRCEIYHLSKETVINQLSMIDGLVMHYRENAEKSELYEQVVIIRNVSVIPIWVVSEVMSSRERLTFLKLGVLVIIKKGIFDEELSLSLVNALKIVDHRRTITNTRILSQSKNIEIIDSNCSIRFKEGQIVHLTRLEFQLILELAKEPNKAVSYEELTTLIWSDSVPKGDIYRLANLVFNVRKKLREENIDPSIIKTIRSRGYMLTE</sequence>
<dbReference type="SUPFAM" id="SSF46894">
    <property type="entry name" value="C-terminal effector domain of the bipartite response regulators"/>
    <property type="match status" value="1"/>
</dbReference>
<dbReference type="GO" id="GO:0003677">
    <property type="term" value="F:DNA binding"/>
    <property type="evidence" value="ECO:0007669"/>
    <property type="project" value="UniProtKB-UniRule"/>
</dbReference>
<evidence type="ECO:0000259" key="5">
    <source>
        <dbReference type="PROSITE" id="PS51755"/>
    </source>
</evidence>
<accession>A0A1E5KUY9</accession>
<comment type="caution">
    <text evidence="6">The sequence shown here is derived from an EMBL/GenBank/DDBJ whole genome shotgun (WGS) entry which is preliminary data.</text>
</comment>
<feature type="domain" description="OmpR/PhoB-type" evidence="5">
    <location>
        <begin position="126"/>
        <end position="228"/>
    </location>
</feature>
<dbReference type="AlphaFoldDB" id="A0A1E5KUY9"/>
<dbReference type="RefSeq" id="WP_069699323.1">
    <property type="nucleotide sequence ID" value="NZ_JAGGMA010000043.1"/>
</dbReference>
<keyword evidence="2 4" id="KW-0238">DNA-binding</keyword>
<keyword evidence="7" id="KW-1185">Reference proteome</keyword>
<dbReference type="Gene3D" id="1.10.10.10">
    <property type="entry name" value="Winged helix-like DNA-binding domain superfamily/Winged helix DNA-binding domain"/>
    <property type="match status" value="1"/>
</dbReference>
<evidence type="ECO:0000256" key="4">
    <source>
        <dbReference type="PROSITE-ProRule" id="PRU01091"/>
    </source>
</evidence>
<gene>
    <name evidence="6" type="ORF">BCR26_15725</name>
</gene>
<dbReference type="EMBL" id="MIEK01000037">
    <property type="protein sequence ID" value="OEH81707.1"/>
    <property type="molecule type" value="Genomic_DNA"/>
</dbReference>
<name>A0A1E5KUY9_9ENTE</name>
<dbReference type="InterPro" id="IPR016032">
    <property type="entry name" value="Sig_transdc_resp-reg_C-effctor"/>
</dbReference>
<dbReference type="SMART" id="SM00862">
    <property type="entry name" value="Trans_reg_C"/>
    <property type="match status" value="1"/>
</dbReference>
<evidence type="ECO:0000313" key="7">
    <source>
        <dbReference type="Proteomes" id="UP000095256"/>
    </source>
</evidence>
<keyword evidence="1" id="KW-0805">Transcription regulation</keyword>
<protein>
    <recommendedName>
        <fullName evidence="5">OmpR/PhoB-type domain-containing protein</fullName>
    </recommendedName>
</protein>
<reference evidence="6 7" key="1">
    <citation type="submission" date="2016-09" db="EMBL/GenBank/DDBJ databases">
        <authorList>
            <person name="Capua I."/>
            <person name="De Benedictis P."/>
            <person name="Joannis T."/>
            <person name="Lombin L.H."/>
            <person name="Cattoli G."/>
        </authorList>
    </citation>
    <scope>NUCLEOTIDE SEQUENCE [LARGE SCALE GENOMIC DNA]</scope>
    <source>
        <strain evidence="6 7">LMG 25899</strain>
    </source>
</reference>
<evidence type="ECO:0000256" key="2">
    <source>
        <dbReference type="ARBA" id="ARBA00023125"/>
    </source>
</evidence>
<dbReference type="OrthoDB" id="9787103at2"/>
<dbReference type="Proteomes" id="UP000095256">
    <property type="component" value="Unassembled WGS sequence"/>
</dbReference>
<keyword evidence="3" id="KW-0804">Transcription</keyword>
<evidence type="ECO:0000256" key="3">
    <source>
        <dbReference type="ARBA" id="ARBA00023163"/>
    </source>
</evidence>
<evidence type="ECO:0000313" key="6">
    <source>
        <dbReference type="EMBL" id="OEH81707.1"/>
    </source>
</evidence>
<proteinExistence type="predicted"/>
<dbReference type="Pfam" id="PF00486">
    <property type="entry name" value="Trans_reg_C"/>
    <property type="match status" value="1"/>
</dbReference>
<dbReference type="STRING" id="762845.BCR26_15725"/>
<evidence type="ECO:0000256" key="1">
    <source>
        <dbReference type="ARBA" id="ARBA00023015"/>
    </source>
</evidence>
<dbReference type="GO" id="GO:0006355">
    <property type="term" value="P:regulation of DNA-templated transcription"/>
    <property type="evidence" value="ECO:0007669"/>
    <property type="project" value="InterPro"/>
</dbReference>
<feature type="DNA-binding region" description="OmpR/PhoB-type" evidence="4">
    <location>
        <begin position="126"/>
        <end position="228"/>
    </location>
</feature>
<dbReference type="GO" id="GO:0000160">
    <property type="term" value="P:phosphorelay signal transduction system"/>
    <property type="evidence" value="ECO:0007669"/>
    <property type="project" value="InterPro"/>
</dbReference>
<dbReference type="InterPro" id="IPR036388">
    <property type="entry name" value="WH-like_DNA-bd_sf"/>
</dbReference>
<dbReference type="InterPro" id="IPR001867">
    <property type="entry name" value="OmpR/PhoB-type_DNA-bd"/>
</dbReference>